<dbReference type="EMBL" id="JAEAOA010001170">
    <property type="protein sequence ID" value="KAK3596397.1"/>
    <property type="molecule type" value="Genomic_DNA"/>
</dbReference>
<accession>A0AAE0SQV5</accession>
<evidence type="ECO:0000313" key="3">
    <source>
        <dbReference type="Proteomes" id="UP001195483"/>
    </source>
</evidence>
<protein>
    <submittedName>
        <fullName evidence="2">Uncharacterized protein</fullName>
    </submittedName>
</protein>
<reference evidence="2" key="1">
    <citation type="journal article" date="2021" name="Genome Biol. Evol.">
        <title>A High-Quality Reference Genome for a Parasitic Bivalve with Doubly Uniparental Inheritance (Bivalvia: Unionida).</title>
        <authorList>
            <person name="Smith C.H."/>
        </authorList>
    </citation>
    <scope>NUCLEOTIDE SEQUENCE</scope>
    <source>
        <strain evidence="2">CHS0354</strain>
    </source>
</reference>
<feature type="compositionally biased region" description="Polar residues" evidence="1">
    <location>
        <begin position="15"/>
        <end position="26"/>
    </location>
</feature>
<comment type="caution">
    <text evidence="2">The sequence shown here is derived from an EMBL/GenBank/DDBJ whole genome shotgun (WGS) entry which is preliminary data.</text>
</comment>
<name>A0AAE0SQV5_9BIVA</name>
<feature type="non-terminal residue" evidence="2">
    <location>
        <position position="80"/>
    </location>
</feature>
<evidence type="ECO:0000256" key="1">
    <source>
        <dbReference type="SAM" id="MobiDB-lite"/>
    </source>
</evidence>
<evidence type="ECO:0000313" key="2">
    <source>
        <dbReference type="EMBL" id="KAK3596397.1"/>
    </source>
</evidence>
<proteinExistence type="predicted"/>
<feature type="region of interest" description="Disordered" evidence="1">
    <location>
        <begin position="1"/>
        <end position="26"/>
    </location>
</feature>
<keyword evidence="3" id="KW-1185">Reference proteome</keyword>
<reference evidence="2" key="2">
    <citation type="journal article" date="2021" name="Genome Biol. Evol.">
        <title>Developing a high-quality reference genome for a parasitic bivalve with doubly uniparental inheritance (Bivalvia: Unionida).</title>
        <authorList>
            <person name="Smith C.H."/>
        </authorList>
    </citation>
    <scope>NUCLEOTIDE SEQUENCE</scope>
    <source>
        <strain evidence="2">CHS0354</strain>
        <tissue evidence="2">Mantle</tissue>
    </source>
</reference>
<reference evidence="2" key="3">
    <citation type="submission" date="2023-05" db="EMBL/GenBank/DDBJ databases">
        <authorList>
            <person name="Smith C.H."/>
        </authorList>
    </citation>
    <scope>NUCLEOTIDE SEQUENCE</scope>
    <source>
        <strain evidence="2">CHS0354</strain>
        <tissue evidence="2">Mantle</tissue>
    </source>
</reference>
<organism evidence="2 3">
    <name type="scientific">Potamilus streckersoni</name>
    <dbReference type="NCBI Taxonomy" id="2493646"/>
    <lineage>
        <taxon>Eukaryota</taxon>
        <taxon>Metazoa</taxon>
        <taxon>Spiralia</taxon>
        <taxon>Lophotrochozoa</taxon>
        <taxon>Mollusca</taxon>
        <taxon>Bivalvia</taxon>
        <taxon>Autobranchia</taxon>
        <taxon>Heteroconchia</taxon>
        <taxon>Palaeoheterodonta</taxon>
        <taxon>Unionida</taxon>
        <taxon>Unionoidea</taxon>
        <taxon>Unionidae</taxon>
        <taxon>Ambleminae</taxon>
        <taxon>Lampsilini</taxon>
        <taxon>Potamilus</taxon>
    </lineage>
</organism>
<sequence>MNACCSRKSLKHPTQRSLDSAQRSTGSNCVKEFSAVPCRKRSKACTVESRSPSAYRERGFPLKSLTGKKIRDHEQHIARW</sequence>
<dbReference type="AlphaFoldDB" id="A0AAE0SQV5"/>
<gene>
    <name evidence="2" type="ORF">CHS0354_018996</name>
</gene>
<dbReference type="Proteomes" id="UP001195483">
    <property type="component" value="Unassembled WGS sequence"/>
</dbReference>